<reference evidence="2 3" key="1">
    <citation type="submission" date="2023-08" db="EMBL/GenBank/DDBJ databases">
        <authorList>
            <person name="Roldan D.M."/>
            <person name="Menes R.J."/>
        </authorList>
    </citation>
    <scope>NUCLEOTIDE SEQUENCE [LARGE SCALE GENOMIC DNA]</scope>
    <source>
        <strain evidence="2 3">CCM 2812</strain>
    </source>
</reference>
<gene>
    <name evidence="2" type="ORF">Q8X39_13925</name>
</gene>
<dbReference type="RefSeq" id="WP_305750281.1">
    <property type="nucleotide sequence ID" value="NZ_JAUZEE010000007.1"/>
</dbReference>
<comment type="caution">
    <text evidence="2">The sequence shown here is derived from an EMBL/GenBank/DDBJ whole genome shotgun (WGS) entry which is preliminary data.</text>
</comment>
<evidence type="ECO:0000256" key="1">
    <source>
        <dbReference type="SAM" id="MobiDB-lite"/>
    </source>
</evidence>
<dbReference type="Proteomes" id="UP001235760">
    <property type="component" value="Unassembled WGS sequence"/>
</dbReference>
<feature type="compositionally biased region" description="Basic and acidic residues" evidence="1">
    <location>
        <begin position="69"/>
        <end position="80"/>
    </location>
</feature>
<name>A0ABT9G5Q6_LEPDI</name>
<sequence>MTSLTLLDFETSDDGEGHCTLDAMASVRPDHLPALQAEVVQVLAWLHRRFPDGPGPLDEGAPWDADLRASTERSTREQVRYDPSAGRLVSEPAGGGETVRHTLTLSIAATEAVARALGEAFSWGGEG</sequence>
<organism evidence="2 3">
    <name type="scientific">Leptothrix discophora</name>
    <dbReference type="NCBI Taxonomy" id="89"/>
    <lineage>
        <taxon>Bacteria</taxon>
        <taxon>Pseudomonadati</taxon>
        <taxon>Pseudomonadota</taxon>
        <taxon>Betaproteobacteria</taxon>
        <taxon>Burkholderiales</taxon>
        <taxon>Sphaerotilaceae</taxon>
        <taxon>Leptothrix</taxon>
    </lineage>
</organism>
<keyword evidence="3" id="KW-1185">Reference proteome</keyword>
<feature type="region of interest" description="Disordered" evidence="1">
    <location>
        <begin position="69"/>
        <end position="96"/>
    </location>
</feature>
<accession>A0ABT9G5Q6</accession>
<evidence type="ECO:0000313" key="3">
    <source>
        <dbReference type="Proteomes" id="UP001235760"/>
    </source>
</evidence>
<proteinExistence type="predicted"/>
<protein>
    <submittedName>
        <fullName evidence="2">Uncharacterized protein</fullName>
    </submittedName>
</protein>
<evidence type="ECO:0000313" key="2">
    <source>
        <dbReference type="EMBL" id="MDP4301736.1"/>
    </source>
</evidence>
<dbReference type="EMBL" id="JAUZEE010000007">
    <property type="protein sequence ID" value="MDP4301736.1"/>
    <property type="molecule type" value="Genomic_DNA"/>
</dbReference>